<reference evidence="2" key="2">
    <citation type="submission" date="2023-06" db="EMBL/GenBank/DDBJ databases">
        <authorList>
            <person name="Swenson N.G."/>
            <person name="Wegrzyn J.L."/>
            <person name="Mcevoy S.L."/>
        </authorList>
    </citation>
    <scope>NUCLEOTIDE SEQUENCE</scope>
    <source>
        <strain evidence="2">NS2018</strain>
        <tissue evidence="2">Leaf</tissue>
    </source>
</reference>
<proteinExistence type="predicted"/>
<dbReference type="AlphaFoldDB" id="A0AA39S6C8"/>
<name>A0AA39S6C8_ACESA</name>
<feature type="region of interest" description="Disordered" evidence="1">
    <location>
        <begin position="1"/>
        <end position="21"/>
    </location>
</feature>
<protein>
    <submittedName>
        <fullName evidence="2">Uncharacterized protein</fullName>
    </submittedName>
</protein>
<keyword evidence="3" id="KW-1185">Reference proteome</keyword>
<gene>
    <name evidence="2" type="ORF">LWI29_022714</name>
</gene>
<reference evidence="2" key="1">
    <citation type="journal article" date="2022" name="Plant J.">
        <title>Strategies of tolerance reflected in two North American maple genomes.</title>
        <authorList>
            <person name="McEvoy S.L."/>
            <person name="Sezen U.U."/>
            <person name="Trouern-Trend A."/>
            <person name="McMahon S.M."/>
            <person name="Schaberg P.G."/>
            <person name="Yang J."/>
            <person name="Wegrzyn J.L."/>
            <person name="Swenson N.G."/>
        </authorList>
    </citation>
    <scope>NUCLEOTIDE SEQUENCE</scope>
    <source>
        <strain evidence="2">NS2018</strain>
    </source>
</reference>
<feature type="compositionally biased region" description="Basic and acidic residues" evidence="1">
    <location>
        <begin position="1"/>
        <end position="12"/>
    </location>
</feature>
<evidence type="ECO:0000313" key="2">
    <source>
        <dbReference type="EMBL" id="KAK0585047.1"/>
    </source>
</evidence>
<accession>A0AA39S6C8</accession>
<evidence type="ECO:0000313" key="3">
    <source>
        <dbReference type="Proteomes" id="UP001168877"/>
    </source>
</evidence>
<organism evidence="2 3">
    <name type="scientific">Acer saccharum</name>
    <name type="common">Sugar maple</name>
    <dbReference type="NCBI Taxonomy" id="4024"/>
    <lineage>
        <taxon>Eukaryota</taxon>
        <taxon>Viridiplantae</taxon>
        <taxon>Streptophyta</taxon>
        <taxon>Embryophyta</taxon>
        <taxon>Tracheophyta</taxon>
        <taxon>Spermatophyta</taxon>
        <taxon>Magnoliopsida</taxon>
        <taxon>eudicotyledons</taxon>
        <taxon>Gunneridae</taxon>
        <taxon>Pentapetalae</taxon>
        <taxon>rosids</taxon>
        <taxon>malvids</taxon>
        <taxon>Sapindales</taxon>
        <taxon>Sapindaceae</taxon>
        <taxon>Hippocastanoideae</taxon>
        <taxon>Acereae</taxon>
        <taxon>Acer</taxon>
    </lineage>
</organism>
<sequence>MKIAETESRNGESQKQWSPSRENVRLQLCLEREEERKKITERWRNGTRRSTPTLMVVRVYLMGSIGISGR</sequence>
<dbReference type="EMBL" id="JAUESC010000383">
    <property type="protein sequence ID" value="KAK0585047.1"/>
    <property type="molecule type" value="Genomic_DNA"/>
</dbReference>
<evidence type="ECO:0000256" key="1">
    <source>
        <dbReference type="SAM" id="MobiDB-lite"/>
    </source>
</evidence>
<dbReference type="Proteomes" id="UP001168877">
    <property type="component" value="Unassembled WGS sequence"/>
</dbReference>
<comment type="caution">
    <text evidence="2">The sequence shown here is derived from an EMBL/GenBank/DDBJ whole genome shotgun (WGS) entry which is preliminary data.</text>
</comment>